<reference evidence="1" key="1">
    <citation type="submission" date="2014-05" db="EMBL/GenBank/DDBJ databases">
        <authorList>
            <person name="Chronopoulou M."/>
        </authorList>
    </citation>
    <scope>NUCLEOTIDE SEQUENCE</scope>
    <source>
        <tissue evidence="1">Whole organism</tissue>
    </source>
</reference>
<dbReference type="AlphaFoldDB" id="A0A0K2TB13"/>
<dbReference type="EMBL" id="HACA01005842">
    <property type="protein sequence ID" value="CDW23203.1"/>
    <property type="molecule type" value="Transcribed_RNA"/>
</dbReference>
<proteinExistence type="predicted"/>
<protein>
    <submittedName>
        <fullName evidence="1">Uncharacterized protein</fullName>
    </submittedName>
</protein>
<sequence length="124" mass="14491">VIINYLINNYIGRWSEAPSFIAYSLFSSYKLYKEDLQLLFDSQNLWTRVGRIWNSIITQPSGEGGRGKKSWNRLESYLIHGYLYGSFLPRNYNHPSFPFLGFLIFPLGYPIHTRPDNLFNVSVC</sequence>
<feature type="non-terminal residue" evidence="1">
    <location>
        <position position="1"/>
    </location>
</feature>
<organism evidence="1">
    <name type="scientific">Lepeophtheirus salmonis</name>
    <name type="common">Salmon louse</name>
    <name type="synonym">Caligus salmonis</name>
    <dbReference type="NCBI Taxonomy" id="72036"/>
    <lineage>
        <taxon>Eukaryota</taxon>
        <taxon>Metazoa</taxon>
        <taxon>Ecdysozoa</taxon>
        <taxon>Arthropoda</taxon>
        <taxon>Crustacea</taxon>
        <taxon>Multicrustacea</taxon>
        <taxon>Hexanauplia</taxon>
        <taxon>Copepoda</taxon>
        <taxon>Siphonostomatoida</taxon>
        <taxon>Caligidae</taxon>
        <taxon>Lepeophtheirus</taxon>
    </lineage>
</organism>
<accession>A0A0K2TB13</accession>
<evidence type="ECO:0000313" key="1">
    <source>
        <dbReference type="EMBL" id="CDW23203.1"/>
    </source>
</evidence>
<name>A0A0K2TB13_LEPSM</name>